<sequence>MLDLVLVMILEKREEFSDVRALSTPVSWGTGRYGRFPTTNSSRGSLRGTKKRAEHISLEFSALRRALRGKRKLFP</sequence>
<evidence type="ECO:0000313" key="1">
    <source>
        <dbReference type="EMBL" id="OHA80256.1"/>
    </source>
</evidence>
<dbReference type="Proteomes" id="UP000176997">
    <property type="component" value="Unassembled WGS sequence"/>
</dbReference>
<evidence type="ECO:0000313" key="2">
    <source>
        <dbReference type="Proteomes" id="UP000176997"/>
    </source>
</evidence>
<organism evidence="1 2">
    <name type="scientific">Candidatus Yonathbacteria bacterium RIFCSPHIGHO2_01_FULL_51_10</name>
    <dbReference type="NCBI Taxonomy" id="1802723"/>
    <lineage>
        <taxon>Bacteria</taxon>
        <taxon>Candidatus Yonathiibacteriota</taxon>
    </lineage>
</organism>
<dbReference type="AlphaFoldDB" id="A0A1G2S599"/>
<dbReference type="EMBL" id="MHUS01000031">
    <property type="protein sequence ID" value="OHA80256.1"/>
    <property type="molecule type" value="Genomic_DNA"/>
</dbReference>
<accession>A0A1G2S599</accession>
<proteinExistence type="predicted"/>
<name>A0A1G2S599_9BACT</name>
<comment type="caution">
    <text evidence="1">The sequence shown here is derived from an EMBL/GenBank/DDBJ whole genome shotgun (WGS) entry which is preliminary data.</text>
</comment>
<protein>
    <submittedName>
        <fullName evidence="1">Uncharacterized protein</fullName>
    </submittedName>
</protein>
<reference evidence="1 2" key="1">
    <citation type="journal article" date="2016" name="Nat. Commun.">
        <title>Thousands of microbial genomes shed light on interconnected biogeochemical processes in an aquifer system.</title>
        <authorList>
            <person name="Anantharaman K."/>
            <person name="Brown C.T."/>
            <person name="Hug L.A."/>
            <person name="Sharon I."/>
            <person name="Castelle C.J."/>
            <person name="Probst A.J."/>
            <person name="Thomas B.C."/>
            <person name="Singh A."/>
            <person name="Wilkins M.J."/>
            <person name="Karaoz U."/>
            <person name="Brodie E.L."/>
            <person name="Williams K.H."/>
            <person name="Hubbard S.S."/>
            <person name="Banfield J.F."/>
        </authorList>
    </citation>
    <scope>NUCLEOTIDE SEQUENCE [LARGE SCALE GENOMIC DNA]</scope>
</reference>
<gene>
    <name evidence="1" type="ORF">A2675_02470</name>
</gene>